<name>A0A518BAM2_9BACT</name>
<evidence type="ECO:0000259" key="10">
    <source>
        <dbReference type="SMART" id="SM00739"/>
    </source>
</evidence>
<feature type="domain" description="KOW" evidence="10">
    <location>
        <begin position="280"/>
        <end position="307"/>
    </location>
</feature>
<dbReference type="Pfam" id="PF00467">
    <property type="entry name" value="KOW"/>
    <property type="match status" value="1"/>
</dbReference>
<feature type="compositionally biased region" description="Acidic residues" evidence="8">
    <location>
        <begin position="63"/>
        <end position="102"/>
    </location>
</feature>
<dbReference type="NCBIfam" id="TIGR00922">
    <property type="entry name" value="nusG"/>
    <property type="match status" value="1"/>
</dbReference>
<organism evidence="11 12">
    <name type="scientific">Kolteria novifilia</name>
    <dbReference type="NCBI Taxonomy" id="2527975"/>
    <lineage>
        <taxon>Bacteria</taxon>
        <taxon>Pseudomonadati</taxon>
        <taxon>Planctomycetota</taxon>
        <taxon>Planctomycetia</taxon>
        <taxon>Kolteriales</taxon>
        <taxon>Kolteriaceae</taxon>
        <taxon>Kolteria</taxon>
    </lineage>
</organism>
<dbReference type="InterPro" id="IPR043425">
    <property type="entry name" value="NusG-like"/>
</dbReference>
<dbReference type="InterPro" id="IPR014722">
    <property type="entry name" value="Rib_uL2_dom2"/>
</dbReference>
<keyword evidence="4 5" id="KW-0804">Transcription</keyword>
<evidence type="ECO:0000256" key="6">
    <source>
        <dbReference type="NCBIfam" id="TIGR00922"/>
    </source>
</evidence>
<dbReference type="GO" id="GO:0005829">
    <property type="term" value="C:cytosol"/>
    <property type="evidence" value="ECO:0007669"/>
    <property type="project" value="TreeGrafter"/>
</dbReference>
<feature type="compositionally biased region" description="Low complexity" evidence="8">
    <location>
        <begin position="103"/>
        <end position="113"/>
    </location>
</feature>
<dbReference type="InterPro" id="IPR036735">
    <property type="entry name" value="NGN_dom_sf"/>
</dbReference>
<dbReference type="Proteomes" id="UP000317093">
    <property type="component" value="Chromosome"/>
</dbReference>
<comment type="function">
    <text evidence="5 7">Participates in transcription elongation, termination and antitermination.</text>
</comment>
<keyword evidence="2 5" id="KW-0889">Transcription antitermination</keyword>
<dbReference type="InterPro" id="IPR006645">
    <property type="entry name" value="NGN-like_dom"/>
</dbReference>
<feature type="compositionally biased region" description="Acidic residues" evidence="8">
    <location>
        <begin position="114"/>
        <end position="156"/>
    </location>
</feature>
<proteinExistence type="inferred from homology"/>
<dbReference type="Pfam" id="PF02357">
    <property type="entry name" value="NusG"/>
    <property type="match status" value="1"/>
</dbReference>
<feature type="domain" description="NusG-like N-terminal" evidence="9">
    <location>
        <begin position="159"/>
        <end position="267"/>
    </location>
</feature>
<sequence>MSSDERLPESAVTPDTSTGEPAEVEETAADGAPLETDPAASDADAPAESTDEAQDEQPVAAASDEEDEPAAASDDAEDSSDVEADPSDVDEQVAEEVAEENGAEMAEQAAAAESEPEDSDDADEDEVAEEEDDAEASAEEGDEEEAEEEEVEEAPPEETRPWYVLKVQSNREKSIREAILRRLKIEGVEEYVTEIVIPTEKVSEIKDGKKRVVERRFFPGYIMVQLDLNDEVWFVIRETPGVGDFVGAGGRPVPMTDQDVARMLGRQEESEQAAPRLKINFQKGDRVKIKEGTFENFEGDVEEVNEQKGVVRVMIQIFNRPTPVELEYWQVEPV</sequence>
<dbReference type="SMART" id="SM00739">
    <property type="entry name" value="KOW"/>
    <property type="match status" value="1"/>
</dbReference>
<evidence type="ECO:0000256" key="4">
    <source>
        <dbReference type="ARBA" id="ARBA00023163"/>
    </source>
</evidence>
<dbReference type="GO" id="GO:0032784">
    <property type="term" value="P:regulation of DNA-templated transcription elongation"/>
    <property type="evidence" value="ECO:0007669"/>
    <property type="project" value="InterPro"/>
</dbReference>
<dbReference type="PANTHER" id="PTHR30265:SF2">
    <property type="entry name" value="TRANSCRIPTION TERMINATION_ANTITERMINATION PROTEIN NUSG"/>
    <property type="match status" value="1"/>
</dbReference>
<keyword evidence="3 5" id="KW-0805">Transcription regulation</keyword>
<evidence type="ECO:0000256" key="7">
    <source>
        <dbReference type="RuleBase" id="RU000538"/>
    </source>
</evidence>
<keyword evidence="1 5" id="KW-0806">Transcription termination</keyword>
<reference evidence="11 12" key="1">
    <citation type="submission" date="2019-02" db="EMBL/GenBank/DDBJ databases">
        <title>Deep-cultivation of Planctomycetes and their phenomic and genomic characterization uncovers novel biology.</title>
        <authorList>
            <person name="Wiegand S."/>
            <person name="Jogler M."/>
            <person name="Boedeker C."/>
            <person name="Pinto D."/>
            <person name="Vollmers J."/>
            <person name="Rivas-Marin E."/>
            <person name="Kohn T."/>
            <person name="Peeters S.H."/>
            <person name="Heuer A."/>
            <person name="Rast P."/>
            <person name="Oberbeckmann S."/>
            <person name="Bunk B."/>
            <person name="Jeske O."/>
            <person name="Meyerdierks A."/>
            <person name="Storesund J.E."/>
            <person name="Kallscheuer N."/>
            <person name="Luecker S."/>
            <person name="Lage O.M."/>
            <person name="Pohl T."/>
            <person name="Merkel B.J."/>
            <person name="Hornburger P."/>
            <person name="Mueller R.-W."/>
            <person name="Bruemmer F."/>
            <person name="Labrenz M."/>
            <person name="Spormann A.M."/>
            <person name="Op den Camp H."/>
            <person name="Overmann J."/>
            <person name="Amann R."/>
            <person name="Jetten M.S.M."/>
            <person name="Mascher T."/>
            <person name="Medema M.H."/>
            <person name="Devos D.P."/>
            <person name="Kaster A.-K."/>
            <person name="Ovreas L."/>
            <person name="Rohde M."/>
            <person name="Galperin M.Y."/>
            <person name="Jogler C."/>
        </authorList>
    </citation>
    <scope>NUCLEOTIDE SEQUENCE [LARGE SCALE GENOMIC DNA]</scope>
    <source>
        <strain evidence="11 12">Pan216</strain>
    </source>
</reference>
<dbReference type="SMART" id="SM00738">
    <property type="entry name" value="NGN"/>
    <property type="match status" value="1"/>
</dbReference>
<dbReference type="HAMAP" id="MF_00948">
    <property type="entry name" value="NusG"/>
    <property type="match status" value="1"/>
</dbReference>
<dbReference type="SUPFAM" id="SSF50104">
    <property type="entry name" value="Translation proteins SH3-like domain"/>
    <property type="match status" value="1"/>
</dbReference>
<evidence type="ECO:0000256" key="8">
    <source>
        <dbReference type="SAM" id="MobiDB-lite"/>
    </source>
</evidence>
<comment type="similarity">
    <text evidence="5 7">Belongs to the NusG family.</text>
</comment>
<feature type="compositionally biased region" description="Low complexity" evidence="8">
    <location>
        <begin position="36"/>
        <end position="48"/>
    </location>
</feature>
<evidence type="ECO:0000313" key="11">
    <source>
        <dbReference type="EMBL" id="QDU64028.1"/>
    </source>
</evidence>
<dbReference type="PRINTS" id="PR00338">
    <property type="entry name" value="NUSGTNSCPFCT"/>
</dbReference>
<evidence type="ECO:0000256" key="1">
    <source>
        <dbReference type="ARBA" id="ARBA00022472"/>
    </source>
</evidence>
<feature type="region of interest" description="Disordered" evidence="8">
    <location>
        <begin position="1"/>
        <end position="161"/>
    </location>
</feature>
<dbReference type="KEGG" id="knv:Pan216_49160"/>
<dbReference type="InterPro" id="IPR001062">
    <property type="entry name" value="Transcrpt_antiterm_NusG"/>
</dbReference>
<dbReference type="Gene3D" id="3.30.70.940">
    <property type="entry name" value="NusG, N-terminal domain"/>
    <property type="match status" value="1"/>
</dbReference>
<dbReference type="PANTHER" id="PTHR30265">
    <property type="entry name" value="RHO-INTERACTING TRANSCRIPTION TERMINATION FACTOR NUSG"/>
    <property type="match status" value="1"/>
</dbReference>
<dbReference type="CDD" id="cd06091">
    <property type="entry name" value="KOW_NusG"/>
    <property type="match status" value="1"/>
</dbReference>
<evidence type="ECO:0000256" key="2">
    <source>
        <dbReference type="ARBA" id="ARBA00022814"/>
    </source>
</evidence>
<evidence type="ECO:0000256" key="5">
    <source>
        <dbReference type="HAMAP-Rule" id="MF_00948"/>
    </source>
</evidence>
<dbReference type="GO" id="GO:0006354">
    <property type="term" value="P:DNA-templated transcription elongation"/>
    <property type="evidence" value="ECO:0007669"/>
    <property type="project" value="UniProtKB-UniRule"/>
</dbReference>
<dbReference type="InterPro" id="IPR047050">
    <property type="entry name" value="NGN"/>
</dbReference>
<dbReference type="CDD" id="cd09891">
    <property type="entry name" value="NGN_Bact_1"/>
    <property type="match status" value="1"/>
</dbReference>
<dbReference type="RefSeq" id="WP_419192901.1">
    <property type="nucleotide sequence ID" value="NZ_CP036279.1"/>
</dbReference>
<dbReference type="GO" id="GO:0006353">
    <property type="term" value="P:DNA-templated transcription termination"/>
    <property type="evidence" value="ECO:0007669"/>
    <property type="project" value="UniProtKB-UniRule"/>
</dbReference>
<dbReference type="InterPro" id="IPR005824">
    <property type="entry name" value="KOW"/>
</dbReference>
<evidence type="ECO:0000256" key="3">
    <source>
        <dbReference type="ARBA" id="ARBA00023015"/>
    </source>
</evidence>
<accession>A0A518BAM2</accession>
<gene>
    <name evidence="5" type="primary">nusG</name>
    <name evidence="11" type="ORF">Pan216_49160</name>
</gene>
<keyword evidence="12" id="KW-1185">Reference proteome</keyword>
<protein>
    <recommendedName>
        <fullName evidence="5 6">Transcription termination/antitermination protein NusG</fullName>
    </recommendedName>
</protein>
<dbReference type="GO" id="GO:0031564">
    <property type="term" value="P:transcription antitermination"/>
    <property type="evidence" value="ECO:0007669"/>
    <property type="project" value="UniProtKB-UniRule"/>
</dbReference>
<dbReference type="EMBL" id="CP036279">
    <property type="protein sequence ID" value="QDU64028.1"/>
    <property type="molecule type" value="Genomic_DNA"/>
</dbReference>
<evidence type="ECO:0000313" key="12">
    <source>
        <dbReference type="Proteomes" id="UP000317093"/>
    </source>
</evidence>
<dbReference type="SUPFAM" id="SSF82679">
    <property type="entry name" value="N-utilization substance G protein NusG, N-terminal domain"/>
    <property type="match status" value="1"/>
</dbReference>
<dbReference type="InterPro" id="IPR008991">
    <property type="entry name" value="Translation_prot_SH3-like_sf"/>
</dbReference>
<dbReference type="AlphaFoldDB" id="A0A518BAM2"/>
<evidence type="ECO:0000259" key="9">
    <source>
        <dbReference type="SMART" id="SM00738"/>
    </source>
</evidence>
<dbReference type="Gene3D" id="2.30.30.30">
    <property type="match status" value="1"/>
</dbReference>